<dbReference type="GO" id="GO:0008270">
    <property type="term" value="F:zinc ion binding"/>
    <property type="evidence" value="ECO:0007669"/>
    <property type="project" value="InterPro"/>
</dbReference>
<dbReference type="InterPro" id="IPR050987">
    <property type="entry name" value="AtrR-like"/>
</dbReference>
<dbReference type="Pfam" id="PF04082">
    <property type="entry name" value="Fungal_trans"/>
    <property type="match status" value="1"/>
</dbReference>
<dbReference type="Proteomes" id="UP000717696">
    <property type="component" value="Unassembled WGS sequence"/>
</dbReference>
<keyword evidence="6" id="KW-0539">Nucleus</keyword>
<dbReference type="GO" id="GO:0006351">
    <property type="term" value="P:DNA-templated transcription"/>
    <property type="evidence" value="ECO:0007669"/>
    <property type="project" value="InterPro"/>
</dbReference>
<dbReference type="SUPFAM" id="SSF57701">
    <property type="entry name" value="Zn2/Cys6 DNA-binding domain"/>
    <property type="match status" value="1"/>
</dbReference>
<evidence type="ECO:0000256" key="2">
    <source>
        <dbReference type="ARBA" id="ARBA00022723"/>
    </source>
</evidence>
<dbReference type="GO" id="GO:0005634">
    <property type="term" value="C:nucleus"/>
    <property type="evidence" value="ECO:0007669"/>
    <property type="project" value="UniProtKB-SubCell"/>
</dbReference>
<keyword evidence="5" id="KW-0804">Transcription</keyword>
<feature type="domain" description="Zn(2)-C6 fungal-type" evidence="7">
    <location>
        <begin position="12"/>
        <end position="42"/>
    </location>
</feature>
<gene>
    <name evidence="8" type="ORF">B0J13DRAFT_138631</name>
</gene>
<evidence type="ECO:0000313" key="8">
    <source>
        <dbReference type="EMBL" id="KAH7129466.1"/>
    </source>
</evidence>
<organism evidence="8 9">
    <name type="scientific">Dactylonectria estremocensis</name>
    <dbReference type="NCBI Taxonomy" id="1079267"/>
    <lineage>
        <taxon>Eukaryota</taxon>
        <taxon>Fungi</taxon>
        <taxon>Dikarya</taxon>
        <taxon>Ascomycota</taxon>
        <taxon>Pezizomycotina</taxon>
        <taxon>Sordariomycetes</taxon>
        <taxon>Hypocreomycetidae</taxon>
        <taxon>Hypocreales</taxon>
        <taxon>Nectriaceae</taxon>
        <taxon>Dactylonectria</taxon>
    </lineage>
</organism>
<comment type="subcellular location">
    <subcellularLocation>
        <location evidence="1">Nucleus</location>
    </subcellularLocation>
</comment>
<evidence type="ECO:0000313" key="9">
    <source>
        <dbReference type="Proteomes" id="UP000717696"/>
    </source>
</evidence>
<accession>A0A9P9IR60</accession>
<evidence type="ECO:0000256" key="3">
    <source>
        <dbReference type="ARBA" id="ARBA00023015"/>
    </source>
</evidence>
<dbReference type="PANTHER" id="PTHR46910">
    <property type="entry name" value="TRANSCRIPTION FACTOR PDR1"/>
    <property type="match status" value="1"/>
</dbReference>
<dbReference type="CDD" id="cd12148">
    <property type="entry name" value="fungal_TF_MHR"/>
    <property type="match status" value="1"/>
</dbReference>
<evidence type="ECO:0000256" key="5">
    <source>
        <dbReference type="ARBA" id="ARBA00023163"/>
    </source>
</evidence>
<evidence type="ECO:0000259" key="7">
    <source>
        <dbReference type="PROSITE" id="PS50048"/>
    </source>
</evidence>
<evidence type="ECO:0000256" key="1">
    <source>
        <dbReference type="ARBA" id="ARBA00004123"/>
    </source>
</evidence>
<dbReference type="AlphaFoldDB" id="A0A9P9IR60"/>
<keyword evidence="2" id="KW-0479">Metal-binding</keyword>
<evidence type="ECO:0000256" key="4">
    <source>
        <dbReference type="ARBA" id="ARBA00023125"/>
    </source>
</evidence>
<dbReference type="InterPro" id="IPR036864">
    <property type="entry name" value="Zn2-C6_fun-type_DNA-bd_sf"/>
</dbReference>
<dbReference type="SMART" id="SM00906">
    <property type="entry name" value="Fungal_trans"/>
    <property type="match status" value="1"/>
</dbReference>
<dbReference type="Gene3D" id="4.10.240.10">
    <property type="entry name" value="Zn(2)-C6 fungal-type DNA-binding domain"/>
    <property type="match status" value="1"/>
</dbReference>
<keyword evidence="3" id="KW-0805">Transcription regulation</keyword>
<dbReference type="PROSITE" id="PS50048">
    <property type="entry name" value="ZN2_CY6_FUNGAL_2"/>
    <property type="match status" value="1"/>
</dbReference>
<dbReference type="GO" id="GO:0000981">
    <property type="term" value="F:DNA-binding transcription factor activity, RNA polymerase II-specific"/>
    <property type="evidence" value="ECO:0007669"/>
    <property type="project" value="InterPro"/>
</dbReference>
<dbReference type="OrthoDB" id="2123952at2759"/>
<keyword evidence="9" id="KW-1185">Reference proteome</keyword>
<dbReference type="InterPro" id="IPR001138">
    <property type="entry name" value="Zn2Cys6_DnaBD"/>
</dbReference>
<dbReference type="Pfam" id="PF00172">
    <property type="entry name" value="Zn_clus"/>
    <property type="match status" value="1"/>
</dbReference>
<dbReference type="PANTHER" id="PTHR46910:SF37">
    <property type="entry name" value="ZN(II)2CYS6 TRANSCRIPTION FACTOR (EUROFUNG)"/>
    <property type="match status" value="1"/>
</dbReference>
<name>A0A9P9IR60_9HYPO</name>
<dbReference type="EMBL" id="JAGMUU010000021">
    <property type="protein sequence ID" value="KAH7129466.1"/>
    <property type="molecule type" value="Genomic_DNA"/>
</dbReference>
<proteinExistence type="predicted"/>
<comment type="caution">
    <text evidence="8">The sequence shown here is derived from an EMBL/GenBank/DDBJ whole genome shotgun (WGS) entry which is preliminary data.</text>
</comment>
<sequence>MEVAAHARRRKACDFCVSRKIKCDGVKPTCSNCNAYGVECRITAAETARRRAVARSHSETRSVVTASPQLDRVDAMEARLANVESHLAQLASTQASVAASIPVDAPQSASSLETPGLATLNMWNAIQTTNPNFLGLSLQQTAGDMPTASGQLEFPPLSEVLPVVDNYFQNFNHLTPLFEEHAFMRMLLDWYSCTSTRPVVHWAAINVVLAISFRVLDDMPMDDPRLACCVRNVQSAISDLMARREDLLGAQVLLGLVMVFQGGADPQLAIGLVGSVTRLVQSMQLPLKQGSMGHSPAAALHRCRVFWIAYILDRDLSLRDKAPYTQLDSETDVDVPDDPEDGLGMLQLAQLNVRFNYLRARVQLAYIEGKAHDVLYSRRSQSLTPQQRLVTTTRIAAMLYDWHRKIPQELQQADTLSQLPPAAVQTVMNMYYRHLECLFRIHSVFLFDDHWLNRVTCYLSPAVIEIGDEDDGADSEVVRSNLAPLPSGWAECVKYCRLCLRLSSLCKQTEYSFWLQQCGASSCIIALMVNTIEFPDHALVSMDLELIDRGRELFGQRKLKSAHEYCSLLDIVDQLDRRARGQVKRIAQSRAAGLFGLGDDGFVATFGWTPSPDMNI</sequence>
<keyword evidence="4" id="KW-0238">DNA-binding</keyword>
<dbReference type="GO" id="GO:0003677">
    <property type="term" value="F:DNA binding"/>
    <property type="evidence" value="ECO:0007669"/>
    <property type="project" value="UniProtKB-KW"/>
</dbReference>
<evidence type="ECO:0000256" key="6">
    <source>
        <dbReference type="ARBA" id="ARBA00023242"/>
    </source>
</evidence>
<dbReference type="SMART" id="SM00066">
    <property type="entry name" value="GAL4"/>
    <property type="match status" value="1"/>
</dbReference>
<protein>
    <recommendedName>
        <fullName evidence="7">Zn(2)-C6 fungal-type domain-containing protein</fullName>
    </recommendedName>
</protein>
<dbReference type="CDD" id="cd00067">
    <property type="entry name" value="GAL4"/>
    <property type="match status" value="1"/>
</dbReference>
<reference evidence="8" key="1">
    <citation type="journal article" date="2021" name="Nat. Commun.">
        <title>Genetic determinants of endophytism in the Arabidopsis root mycobiome.</title>
        <authorList>
            <person name="Mesny F."/>
            <person name="Miyauchi S."/>
            <person name="Thiergart T."/>
            <person name="Pickel B."/>
            <person name="Atanasova L."/>
            <person name="Karlsson M."/>
            <person name="Huettel B."/>
            <person name="Barry K.W."/>
            <person name="Haridas S."/>
            <person name="Chen C."/>
            <person name="Bauer D."/>
            <person name="Andreopoulos W."/>
            <person name="Pangilinan J."/>
            <person name="LaButti K."/>
            <person name="Riley R."/>
            <person name="Lipzen A."/>
            <person name="Clum A."/>
            <person name="Drula E."/>
            <person name="Henrissat B."/>
            <person name="Kohler A."/>
            <person name="Grigoriev I.V."/>
            <person name="Martin F.M."/>
            <person name="Hacquard S."/>
        </authorList>
    </citation>
    <scope>NUCLEOTIDE SEQUENCE</scope>
    <source>
        <strain evidence="8">MPI-CAGE-AT-0021</strain>
    </source>
</reference>
<dbReference type="InterPro" id="IPR007219">
    <property type="entry name" value="XnlR_reg_dom"/>
</dbReference>